<dbReference type="EMBL" id="MFMQ01000077">
    <property type="protein sequence ID" value="OGG91014.1"/>
    <property type="molecule type" value="Genomic_DNA"/>
</dbReference>
<dbReference type="Gene3D" id="2.60.40.680">
    <property type="match status" value="1"/>
</dbReference>
<keyword evidence="1" id="KW-0812">Transmembrane</keyword>
<dbReference type="SUPFAM" id="SSF49384">
    <property type="entry name" value="Carbohydrate-binding domain"/>
    <property type="match status" value="1"/>
</dbReference>
<gene>
    <name evidence="2" type="ORF">A3H16_02215</name>
</gene>
<evidence type="ECO:0000313" key="2">
    <source>
        <dbReference type="EMBL" id="OGG91014.1"/>
    </source>
</evidence>
<accession>A0A1F6FYU4</accession>
<dbReference type="GO" id="GO:0030246">
    <property type="term" value="F:carbohydrate binding"/>
    <property type="evidence" value="ECO:0007669"/>
    <property type="project" value="InterPro"/>
</dbReference>
<evidence type="ECO:0000313" key="3">
    <source>
        <dbReference type="Proteomes" id="UP000178601"/>
    </source>
</evidence>
<keyword evidence="1" id="KW-0472">Membrane</keyword>
<dbReference type="CDD" id="cd08547">
    <property type="entry name" value="Type_II_cohesin"/>
    <property type="match status" value="1"/>
</dbReference>
<proteinExistence type="predicted"/>
<feature type="transmembrane region" description="Helical" evidence="1">
    <location>
        <begin position="267"/>
        <end position="286"/>
    </location>
</feature>
<evidence type="ECO:0008006" key="4">
    <source>
        <dbReference type="Google" id="ProtNLM"/>
    </source>
</evidence>
<dbReference type="AlphaFoldDB" id="A0A1F6FYU4"/>
<sequence>MNAAFVQPSWAHLAFAGMLCVLFLLLGVPAYAAQFSIEIPKDAVAPESEFVADVWLNTQGESLNALEGRLLFPDALEVAGIRDGGSVVTVWLDAPMSRGPGSISFSGITPGGYNAERGFLFSVVFRAKEEGVAALSFEHMQVFLNDGNATPAPVSEISAKLVISEEAPSSLSDVSDTTPPEPFSLALAESPVAFDGKKVLIFAAQDKGFGVARYEVCEGFFASCVVADSPYVLQQQSTDSFITVHAVDHSGNVRTAYLFTVRALMRYASYGILAILLCIGALLLLARFKRSYRK</sequence>
<comment type="caution">
    <text evidence="2">The sequence shown here is derived from an EMBL/GenBank/DDBJ whole genome shotgun (WGS) entry which is preliminary data.</text>
</comment>
<organism evidence="2 3">
    <name type="scientific">Candidatus Kaiserbacteria bacterium RIFCSPLOWO2_12_FULL_53_8</name>
    <dbReference type="NCBI Taxonomy" id="1798529"/>
    <lineage>
        <taxon>Bacteria</taxon>
        <taxon>Candidatus Kaiseribacteriota</taxon>
    </lineage>
</organism>
<dbReference type="Proteomes" id="UP000178601">
    <property type="component" value="Unassembled WGS sequence"/>
</dbReference>
<reference evidence="2 3" key="1">
    <citation type="journal article" date="2016" name="Nat. Commun.">
        <title>Thousands of microbial genomes shed light on interconnected biogeochemical processes in an aquifer system.</title>
        <authorList>
            <person name="Anantharaman K."/>
            <person name="Brown C.T."/>
            <person name="Hug L.A."/>
            <person name="Sharon I."/>
            <person name="Castelle C.J."/>
            <person name="Probst A.J."/>
            <person name="Thomas B.C."/>
            <person name="Singh A."/>
            <person name="Wilkins M.J."/>
            <person name="Karaoz U."/>
            <person name="Brodie E.L."/>
            <person name="Williams K.H."/>
            <person name="Hubbard S.S."/>
            <person name="Banfield J.F."/>
        </authorList>
    </citation>
    <scope>NUCLEOTIDE SEQUENCE [LARGE SCALE GENOMIC DNA]</scope>
</reference>
<name>A0A1F6FYU4_9BACT</name>
<dbReference type="InterPro" id="IPR008965">
    <property type="entry name" value="CBM2/CBM3_carb-bd_dom_sf"/>
</dbReference>
<evidence type="ECO:0000256" key="1">
    <source>
        <dbReference type="SAM" id="Phobius"/>
    </source>
</evidence>
<protein>
    <recommendedName>
        <fullName evidence="4">Cohesin domain-containing protein</fullName>
    </recommendedName>
</protein>
<keyword evidence="1" id="KW-1133">Transmembrane helix</keyword>